<dbReference type="GO" id="GO:0045259">
    <property type="term" value="C:proton-transporting ATP synthase complex"/>
    <property type="evidence" value="ECO:0007669"/>
    <property type="project" value="UniProtKB-KW"/>
</dbReference>
<dbReference type="Gene3D" id="1.10.287.80">
    <property type="entry name" value="ATP synthase, gamma subunit, helix hairpin domain"/>
    <property type="match status" value="1"/>
</dbReference>
<dbReference type="FunFam" id="1.10.287.80:FF:000001">
    <property type="entry name" value="ATP synthase gamma chain"/>
    <property type="match status" value="1"/>
</dbReference>
<evidence type="ECO:0000256" key="10">
    <source>
        <dbReference type="ARBA" id="ARBA00023310"/>
    </source>
</evidence>
<dbReference type="InterPro" id="IPR000131">
    <property type="entry name" value="ATP_synth_F1_gsu"/>
</dbReference>
<keyword evidence="8" id="KW-0472">Membrane</keyword>
<evidence type="ECO:0000256" key="1">
    <source>
        <dbReference type="ARBA" id="ARBA00004637"/>
    </source>
</evidence>
<evidence type="ECO:0000256" key="2">
    <source>
        <dbReference type="ARBA" id="ARBA00007681"/>
    </source>
</evidence>
<dbReference type="PANTHER" id="PTHR11693">
    <property type="entry name" value="ATP SYNTHASE GAMMA CHAIN"/>
    <property type="match status" value="1"/>
</dbReference>
<dbReference type="GO" id="GO:0005743">
    <property type="term" value="C:mitochondrial inner membrane"/>
    <property type="evidence" value="ECO:0007669"/>
    <property type="project" value="UniProtKB-SubCell"/>
</dbReference>
<comment type="similarity">
    <text evidence="2 11">Belongs to the ATPase gamma chain family.</text>
</comment>
<dbReference type="AlphaFoldDB" id="A0A9P6JRQ6"/>
<dbReference type="CDD" id="cd12151">
    <property type="entry name" value="F1-ATPase_gamma"/>
    <property type="match status" value="1"/>
</dbReference>
<dbReference type="PANTHER" id="PTHR11693:SF22">
    <property type="entry name" value="ATP SYNTHASE SUBUNIT GAMMA, MITOCHONDRIAL"/>
    <property type="match status" value="1"/>
</dbReference>
<reference evidence="12" key="1">
    <citation type="submission" date="2020-11" db="EMBL/GenBank/DDBJ databases">
        <authorList>
            <consortium name="DOE Joint Genome Institute"/>
            <person name="Ahrendt S."/>
            <person name="Riley R."/>
            <person name="Andreopoulos W."/>
            <person name="Labutti K."/>
            <person name="Pangilinan J."/>
            <person name="Ruiz-Duenas F.J."/>
            <person name="Barrasa J.M."/>
            <person name="Sanchez-Garcia M."/>
            <person name="Camarero S."/>
            <person name="Miyauchi S."/>
            <person name="Serrano A."/>
            <person name="Linde D."/>
            <person name="Babiker R."/>
            <person name="Drula E."/>
            <person name="Ayuso-Fernandez I."/>
            <person name="Pacheco R."/>
            <person name="Padilla G."/>
            <person name="Ferreira P."/>
            <person name="Barriuso J."/>
            <person name="Kellner H."/>
            <person name="Castanera R."/>
            <person name="Alfaro M."/>
            <person name="Ramirez L."/>
            <person name="Pisabarro A.G."/>
            <person name="Kuo A."/>
            <person name="Tritt A."/>
            <person name="Lipzen A."/>
            <person name="He G."/>
            <person name="Yan M."/>
            <person name="Ng V."/>
            <person name="Cullen D."/>
            <person name="Martin F."/>
            <person name="Rosso M.-N."/>
            <person name="Henrissat B."/>
            <person name="Hibbett D."/>
            <person name="Martinez A.T."/>
            <person name="Grigoriev I.V."/>
        </authorList>
    </citation>
    <scope>NUCLEOTIDE SEQUENCE</scope>
    <source>
        <strain evidence="12">CBS 506.95</strain>
    </source>
</reference>
<keyword evidence="3 11" id="KW-0813">Transport</keyword>
<sequence>MSTMLARRSLARAAAQPAALGAAPSGARNMATLREIELRLKSVRNIEKITKSMKMIASTKLAKAQRAMEAGKKYGVANKEVFAHVPSDKPTPNKLFVVISSDKGLCGGIHSSVSKATRRALAGAEDSPLAGLNANDSAVSPDSTVMVIGDKSKAQLTRTIAKNFALTFNQIGRDIPTFADAAAVADLITQSGVKYDSVVLIHNQFVSAISYEPAAVEVKGAEALQESSAFNAYENEDDATKDLAEFSLANAIFAALTEGHACEQSARRNAMDNASKNATDMISRLQMQYNRGRQAAITNELVDIITGASAL</sequence>
<comment type="subunit">
    <text evidence="11">F-type ATPases have 2 components, CF(1) - the catalytic core - and CF(0) - the membrane proton channel. CF(1) and CF(0) have multiple subunits.</text>
</comment>
<keyword evidence="9 11" id="KW-0139">CF(1)</keyword>
<dbReference type="OrthoDB" id="239812at2759"/>
<dbReference type="EMBL" id="MU157836">
    <property type="protein sequence ID" value="KAF9531092.1"/>
    <property type="molecule type" value="Genomic_DNA"/>
</dbReference>
<evidence type="ECO:0000256" key="11">
    <source>
        <dbReference type="RuleBase" id="RU004001"/>
    </source>
</evidence>
<proteinExistence type="inferred from homology"/>
<evidence type="ECO:0000256" key="7">
    <source>
        <dbReference type="ARBA" id="ARBA00023128"/>
    </source>
</evidence>
<comment type="caution">
    <text evidence="12">The sequence shown here is derived from an EMBL/GenBank/DDBJ whole genome shotgun (WGS) entry which is preliminary data.</text>
</comment>
<dbReference type="InterPro" id="IPR023632">
    <property type="entry name" value="ATP_synth_F1_gsu_CS"/>
</dbReference>
<comment type="subcellular location">
    <subcellularLocation>
        <location evidence="1">Mitochondrion inner membrane</location>
        <topology evidence="1">Peripheral membrane protein</topology>
    </subcellularLocation>
</comment>
<evidence type="ECO:0000256" key="8">
    <source>
        <dbReference type="ARBA" id="ARBA00023136"/>
    </source>
</evidence>
<accession>A0A9P6JRQ6</accession>
<evidence type="ECO:0000256" key="6">
    <source>
        <dbReference type="ARBA" id="ARBA00023065"/>
    </source>
</evidence>
<dbReference type="PRINTS" id="PR00126">
    <property type="entry name" value="ATPASEGAMMA"/>
</dbReference>
<protein>
    <recommendedName>
        <fullName evidence="11">ATP synthase subunit gamma</fullName>
    </recommendedName>
</protein>
<gene>
    <name evidence="12" type="ORF">CPB83DRAFT_849319</name>
</gene>
<dbReference type="FunFam" id="3.40.1380.10:FF:000003">
    <property type="entry name" value="ATP synthase subunit gamma"/>
    <property type="match status" value="1"/>
</dbReference>
<dbReference type="Proteomes" id="UP000807306">
    <property type="component" value="Unassembled WGS sequence"/>
</dbReference>
<dbReference type="PIRSF" id="PIRSF039089">
    <property type="entry name" value="ATP_synthase_gamma"/>
    <property type="match status" value="1"/>
</dbReference>
<evidence type="ECO:0000256" key="9">
    <source>
        <dbReference type="ARBA" id="ARBA00023196"/>
    </source>
</evidence>
<organism evidence="12 13">
    <name type="scientific">Crepidotus variabilis</name>
    <dbReference type="NCBI Taxonomy" id="179855"/>
    <lineage>
        <taxon>Eukaryota</taxon>
        <taxon>Fungi</taxon>
        <taxon>Dikarya</taxon>
        <taxon>Basidiomycota</taxon>
        <taxon>Agaricomycotina</taxon>
        <taxon>Agaricomycetes</taxon>
        <taxon>Agaricomycetidae</taxon>
        <taxon>Agaricales</taxon>
        <taxon>Agaricineae</taxon>
        <taxon>Crepidotaceae</taxon>
        <taxon>Crepidotus</taxon>
    </lineage>
</organism>
<dbReference type="Gene3D" id="3.40.1380.10">
    <property type="match status" value="1"/>
</dbReference>
<keyword evidence="5" id="KW-0999">Mitochondrion inner membrane</keyword>
<keyword evidence="6 11" id="KW-0406">Ion transport</keyword>
<evidence type="ECO:0000256" key="4">
    <source>
        <dbReference type="ARBA" id="ARBA00022781"/>
    </source>
</evidence>
<evidence type="ECO:0000256" key="3">
    <source>
        <dbReference type="ARBA" id="ARBA00022448"/>
    </source>
</evidence>
<keyword evidence="10 11" id="KW-0066">ATP synthesis</keyword>
<name>A0A9P6JRQ6_9AGAR</name>
<keyword evidence="4 11" id="KW-0375">Hydrogen ion transport</keyword>
<dbReference type="InterPro" id="IPR035968">
    <property type="entry name" value="ATP_synth_F1_ATPase_gsu"/>
</dbReference>
<dbReference type="Pfam" id="PF00231">
    <property type="entry name" value="ATP-synt"/>
    <property type="match status" value="1"/>
</dbReference>
<keyword evidence="13" id="KW-1185">Reference proteome</keyword>
<dbReference type="GO" id="GO:0046933">
    <property type="term" value="F:proton-transporting ATP synthase activity, rotational mechanism"/>
    <property type="evidence" value="ECO:0007669"/>
    <property type="project" value="InterPro"/>
</dbReference>
<keyword evidence="7" id="KW-0496">Mitochondrion</keyword>
<dbReference type="NCBIfam" id="TIGR01146">
    <property type="entry name" value="ATPsyn_F1gamma"/>
    <property type="match status" value="1"/>
</dbReference>
<evidence type="ECO:0000256" key="5">
    <source>
        <dbReference type="ARBA" id="ARBA00022792"/>
    </source>
</evidence>
<dbReference type="PROSITE" id="PS00153">
    <property type="entry name" value="ATPASE_GAMMA"/>
    <property type="match status" value="1"/>
</dbReference>
<evidence type="ECO:0000313" key="13">
    <source>
        <dbReference type="Proteomes" id="UP000807306"/>
    </source>
</evidence>
<dbReference type="SUPFAM" id="SSF52943">
    <property type="entry name" value="ATP synthase (F1-ATPase), gamma subunit"/>
    <property type="match status" value="1"/>
</dbReference>
<evidence type="ECO:0000313" key="12">
    <source>
        <dbReference type="EMBL" id="KAF9531092.1"/>
    </source>
</evidence>